<reference evidence="2 3" key="1">
    <citation type="journal article" date="2018" name="Front. Microbiol.">
        <title>Genomic and genetic insights into a cosmopolitan fungus, Paecilomyces variotii (Eurotiales).</title>
        <authorList>
            <person name="Urquhart A.S."/>
            <person name="Mondo S.J."/>
            <person name="Makela M.R."/>
            <person name="Hane J.K."/>
            <person name="Wiebenga A."/>
            <person name="He G."/>
            <person name="Mihaltcheva S."/>
            <person name="Pangilinan J."/>
            <person name="Lipzen A."/>
            <person name="Barry K."/>
            <person name="de Vries R.P."/>
            <person name="Grigoriev I.V."/>
            <person name="Idnurm A."/>
        </authorList>
    </citation>
    <scope>NUCLEOTIDE SEQUENCE [LARGE SCALE GENOMIC DNA]</scope>
    <source>
        <strain evidence="2 3">CBS 101075</strain>
    </source>
</reference>
<evidence type="ECO:0000256" key="1">
    <source>
        <dbReference type="SAM" id="Phobius"/>
    </source>
</evidence>
<feature type="transmembrane region" description="Helical" evidence="1">
    <location>
        <begin position="77"/>
        <end position="97"/>
    </location>
</feature>
<keyword evidence="3" id="KW-1185">Reference proteome</keyword>
<keyword evidence="1" id="KW-0472">Membrane</keyword>
<dbReference type="AlphaFoldDB" id="A0A443HIX1"/>
<gene>
    <name evidence="2" type="ORF">C8Q69DRAFT_488887</name>
</gene>
<evidence type="ECO:0000313" key="2">
    <source>
        <dbReference type="EMBL" id="RWQ91706.1"/>
    </source>
</evidence>
<keyword evidence="1" id="KW-0812">Transmembrane</keyword>
<sequence length="564" mass="63429">MAAVEGSGPLSWTLSILRRPWKVIPNNTYADIQRIAPIQLPGQSQESWTSDDDGAAQTPAASVSVFDRVVAFAGTPLVFFLTVAGLIAWMIVGIVLGPSQTWQIAIQNVSSIQCYASDTLLMRQQRNNFRDLLGLICELRSRNTACQRMVEQLRRTNPSFFDSQTPPEMEIDQKNLNPVELDVHQVDNGVHLPPSSIYDRICDPIVWAFSSLYAWIIFWAGIFVWLGFGHEQQWGNNWQLYINSATAVELTFVSVFLQNTRQRHMNYLNECFKSITHEDMRLERRLREITGDIDPNPTVAFEYDYRKETTRGQRMIDYYAAVVGTGVGLFLSAMVFAVWIGVGSLMQWNSNWWLIIGTYTGLVGFVDGFVLRNIYFRGSRAVDGQFGVLAEEDARLSTLLGMSTVPQDTVEIDSLQARIADKVGEWCSRSGVVLSSFVIVLALIIIASGLRWSETGQLLCNTPTMIIEGFLLLVLIQTHNMTNTHRRLQFRDALRRRMAINSQVCRLMPKGSVNIGSEKESADLSIELETSSPDRWIDSLDFSKISNTRSDLSIAIAKNANRAG</sequence>
<dbReference type="EMBL" id="RCNU01000017">
    <property type="protein sequence ID" value="RWQ91706.1"/>
    <property type="molecule type" value="Genomic_DNA"/>
</dbReference>
<dbReference type="GeneID" id="39601353"/>
<evidence type="ECO:0000313" key="3">
    <source>
        <dbReference type="Proteomes" id="UP000283841"/>
    </source>
</evidence>
<protein>
    <submittedName>
        <fullName evidence="2">Low affinity iron transporter-like protein</fullName>
    </submittedName>
</protein>
<dbReference type="RefSeq" id="XP_028481351.1">
    <property type="nucleotide sequence ID" value="XM_028632076.1"/>
</dbReference>
<proteinExistence type="predicted"/>
<feature type="transmembrane region" description="Helical" evidence="1">
    <location>
        <begin position="456"/>
        <end position="476"/>
    </location>
</feature>
<feature type="transmembrane region" description="Helical" evidence="1">
    <location>
        <begin position="432"/>
        <end position="450"/>
    </location>
</feature>
<feature type="transmembrane region" description="Helical" evidence="1">
    <location>
        <begin position="205"/>
        <end position="228"/>
    </location>
</feature>
<dbReference type="VEuPathDB" id="FungiDB:C8Q69DRAFT_488887"/>
<comment type="caution">
    <text evidence="2">The sequence shown here is derived from an EMBL/GenBank/DDBJ whole genome shotgun (WGS) entry which is preliminary data.</text>
</comment>
<dbReference type="GO" id="GO:0055085">
    <property type="term" value="P:transmembrane transport"/>
    <property type="evidence" value="ECO:0007669"/>
    <property type="project" value="InterPro"/>
</dbReference>
<organism evidence="2 3">
    <name type="scientific">Byssochlamys spectabilis</name>
    <name type="common">Paecilomyces variotii</name>
    <dbReference type="NCBI Taxonomy" id="264951"/>
    <lineage>
        <taxon>Eukaryota</taxon>
        <taxon>Fungi</taxon>
        <taxon>Dikarya</taxon>
        <taxon>Ascomycota</taxon>
        <taxon>Pezizomycotina</taxon>
        <taxon>Eurotiomycetes</taxon>
        <taxon>Eurotiomycetidae</taxon>
        <taxon>Eurotiales</taxon>
        <taxon>Thermoascaceae</taxon>
        <taxon>Paecilomyces</taxon>
    </lineage>
</organism>
<keyword evidence="1" id="KW-1133">Transmembrane helix</keyword>
<feature type="transmembrane region" description="Helical" evidence="1">
    <location>
        <begin position="316"/>
        <end position="340"/>
    </location>
</feature>
<feature type="transmembrane region" description="Helical" evidence="1">
    <location>
        <begin position="240"/>
        <end position="257"/>
    </location>
</feature>
<feature type="transmembrane region" description="Helical" evidence="1">
    <location>
        <begin position="352"/>
        <end position="371"/>
    </location>
</feature>
<dbReference type="Pfam" id="PF04120">
    <property type="entry name" value="Iron_permease"/>
    <property type="match status" value="2"/>
</dbReference>
<dbReference type="InterPro" id="IPR007251">
    <property type="entry name" value="Iron_permease_Fet4"/>
</dbReference>
<name>A0A443HIX1_BYSSP</name>
<dbReference type="Proteomes" id="UP000283841">
    <property type="component" value="Unassembled WGS sequence"/>
</dbReference>
<accession>A0A443HIX1</accession>